<dbReference type="InterPro" id="IPR006016">
    <property type="entry name" value="UspA"/>
</dbReference>
<dbReference type="EMBL" id="JAEKOZ010000041">
    <property type="protein sequence ID" value="MBJ3812643.1"/>
    <property type="molecule type" value="Genomic_DNA"/>
</dbReference>
<sequence>MTTSAPPPIVVGIDADAPALMALAWGADDAHRRHLPLRVVLALGQATNRHPTGPGCLRRNLRDHSTRSAAEHALCEAVAFVQRRQPELKVSTLLVTDPPVPALLQQARTATSVVLGSRQSSGRAGLVATAAVALPVVARAACPVVVVPEHECFSRRQPFFVVGADVGWDGCRHSAAAVHHAFEEAARHGAKLKVLHVWHPPLLGFLDERAALRECHRLLSGMVAGWRVAHPEVDVQHVVRRGHPVQVLAQESAHALALVVGTRGQSRATGPLRGSVVSGTVRHAQCPVVAVPRLDTYRRRTHMGRRVNWLSLGARKAVERYARLLIPSARARLRRVA</sequence>
<protein>
    <submittedName>
        <fullName evidence="3">Universal stress protein</fullName>
    </submittedName>
</protein>
<gene>
    <name evidence="3" type="ORF">JGB26_37180</name>
</gene>
<evidence type="ECO:0000259" key="2">
    <source>
        <dbReference type="Pfam" id="PF00582"/>
    </source>
</evidence>
<evidence type="ECO:0000313" key="3">
    <source>
        <dbReference type="EMBL" id="MBJ3812643.1"/>
    </source>
</evidence>
<dbReference type="Gene3D" id="3.40.50.620">
    <property type="entry name" value="HUPs"/>
    <property type="match status" value="2"/>
</dbReference>
<dbReference type="InterPro" id="IPR014729">
    <property type="entry name" value="Rossmann-like_a/b/a_fold"/>
</dbReference>
<dbReference type="PRINTS" id="PR01438">
    <property type="entry name" value="UNVRSLSTRESS"/>
</dbReference>
<evidence type="ECO:0000256" key="1">
    <source>
        <dbReference type="ARBA" id="ARBA00008791"/>
    </source>
</evidence>
<keyword evidence="4" id="KW-1185">Reference proteome</keyword>
<reference evidence="3 4" key="1">
    <citation type="submission" date="2020-12" db="EMBL/GenBank/DDBJ databases">
        <title>Streptomyces typhae sp. nov., a novel endophytic actinomycete isolated from the root of cattail pollen (Typha angustifolia L.).</title>
        <authorList>
            <person name="Peng C."/>
            <person name="Liu C."/>
        </authorList>
    </citation>
    <scope>NUCLEOTIDE SEQUENCE [LARGE SCALE GENOMIC DNA]</scope>
    <source>
        <strain evidence="3 4">JCM 4753</strain>
    </source>
</reference>
<dbReference type="InterPro" id="IPR006015">
    <property type="entry name" value="Universal_stress_UspA"/>
</dbReference>
<feature type="domain" description="UspA" evidence="2">
    <location>
        <begin position="166"/>
        <end position="292"/>
    </location>
</feature>
<comment type="caution">
    <text evidence="3">The sequence shown here is derived from an EMBL/GenBank/DDBJ whole genome shotgun (WGS) entry which is preliminary data.</text>
</comment>
<comment type="similarity">
    <text evidence="1">Belongs to the universal stress protein A family.</text>
</comment>
<name>A0ABS0XHE5_9ACTN</name>
<dbReference type="PANTHER" id="PTHR46268">
    <property type="entry name" value="STRESS RESPONSE PROTEIN NHAX"/>
    <property type="match status" value="1"/>
</dbReference>
<dbReference type="SUPFAM" id="SSF52402">
    <property type="entry name" value="Adenine nucleotide alpha hydrolases-like"/>
    <property type="match status" value="2"/>
</dbReference>
<accession>A0ABS0XHE5</accession>
<dbReference type="PANTHER" id="PTHR46268:SF6">
    <property type="entry name" value="UNIVERSAL STRESS PROTEIN UP12"/>
    <property type="match status" value="1"/>
</dbReference>
<evidence type="ECO:0000313" key="4">
    <source>
        <dbReference type="Proteomes" id="UP000634780"/>
    </source>
</evidence>
<proteinExistence type="inferred from homology"/>
<dbReference type="Pfam" id="PF00582">
    <property type="entry name" value="Usp"/>
    <property type="match status" value="2"/>
</dbReference>
<organism evidence="3 4">
    <name type="scientific">Streptomyces flavofungini</name>
    <dbReference type="NCBI Taxonomy" id="68200"/>
    <lineage>
        <taxon>Bacteria</taxon>
        <taxon>Bacillati</taxon>
        <taxon>Actinomycetota</taxon>
        <taxon>Actinomycetes</taxon>
        <taxon>Kitasatosporales</taxon>
        <taxon>Streptomycetaceae</taxon>
        <taxon>Streptomyces</taxon>
    </lineage>
</organism>
<dbReference type="Proteomes" id="UP000634780">
    <property type="component" value="Unassembled WGS sequence"/>
</dbReference>
<feature type="domain" description="UspA" evidence="2">
    <location>
        <begin position="8"/>
        <end position="148"/>
    </location>
</feature>